<dbReference type="EMBL" id="AEDQ01000033">
    <property type="protein sequence ID" value="EFL43611.1"/>
    <property type="molecule type" value="Genomic_DNA"/>
</dbReference>
<keyword evidence="4" id="KW-1185">Reference proteome</keyword>
<dbReference type="Pfam" id="PF02786">
    <property type="entry name" value="CPSase_L_D2"/>
    <property type="match status" value="1"/>
</dbReference>
<dbReference type="SUPFAM" id="SSF56059">
    <property type="entry name" value="Glutathione synthetase ATP-binding domain-like"/>
    <property type="match status" value="1"/>
</dbReference>
<sequence>MEHQPSSNPGRAINTQAPLVDTATPAPAPASHTTSPIPESLYREAMAKLQPVVVSGDILGYSYVREFWRGWKLKSIVLSCANIKLTSSSKLCDYRVVEHVDREEVLIPTLLSLGKELVARGKKGFVVGSGDWYARILSQHKDELAPYFVVPYIPFDLLNDITQKSRFYAICEELGIPYPHTWRISCADPAPHIPFDELHFPVIAKPANSAEYHYAEFEGKKKIFEVQTPQELQTIVTRLAASTYTNELLVQDFIPGDDDGLCSVTLFADEHSVCTLSCMARVALQDHDPVAIGNPVCMVQHRVEDVISNAKQFLQRVGYVGYANFDVKYDPRDGSYRFFEINTRPGRNTYYVSLAGHNFVEPQLYEFYLKPYVRAHTNDKHILARLEQSLPERTLTQPFLYTCVPWYVVARSLRDSELLKRVRSGFTSHHEHSPLFNRSDSLAHNFWAACTYWHSIVKYKRYLWDVRDRAQKSA</sequence>
<keyword evidence="1" id="KW-0547">Nucleotide-binding</keyword>
<dbReference type="RefSeq" id="WP_006304743.1">
    <property type="nucleotide sequence ID" value="NZ_AEDQ01000033.1"/>
</dbReference>
<dbReference type="InterPro" id="IPR011761">
    <property type="entry name" value="ATP-grasp"/>
</dbReference>
<evidence type="ECO:0000256" key="1">
    <source>
        <dbReference type="PROSITE-ProRule" id="PRU00409"/>
    </source>
</evidence>
<reference evidence="3 4" key="1">
    <citation type="submission" date="2010-08" db="EMBL/GenBank/DDBJ databases">
        <authorList>
            <person name="Durkin A.S."/>
            <person name="Madupu R."/>
            <person name="Torralba M."/>
            <person name="Gillis M."/>
            <person name="Methe B."/>
            <person name="Sutton G."/>
            <person name="Nelson K.E."/>
        </authorList>
    </citation>
    <scope>NUCLEOTIDE SEQUENCE [LARGE SCALE GENOMIC DNA]</scope>
    <source>
        <strain evidence="3 4">PB189-T1-4</strain>
    </source>
</reference>
<gene>
    <name evidence="3" type="ORF">HMPREF9248_0731</name>
</gene>
<protein>
    <recommendedName>
        <fullName evidence="2">ATP-grasp domain-containing protein</fullName>
    </recommendedName>
</protein>
<comment type="caution">
    <text evidence="3">The sequence shown here is derived from an EMBL/GenBank/DDBJ whole genome shotgun (WGS) entry which is preliminary data.</text>
</comment>
<proteinExistence type="predicted"/>
<accession>A0ABN0AYN3</accession>
<dbReference type="InterPro" id="IPR005479">
    <property type="entry name" value="CPAse_ATP-bd"/>
</dbReference>
<evidence type="ECO:0000313" key="3">
    <source>
        <dbReference type="EMBL" id="EFL43611.1"/>
    </source>
</evidence>
<dbReference type="PROSITE" id="PS50975">
    <property type="entry name" value="ATP_GRASP"/>
    <property type="match status" value="1"/>
</dbReference>
<organism evidence="3 4">
    <name type="scientific">Fannyhessea vaginae PB189-T1-4</name>
    <dbReference type="NCBI Taxonomy" id="866774"/>
    <lineage>
        <taxon>Bacteria</taxon>
        <taxon>Bacillati</taxon>
        <taxon>Actinomycetota</taxon>
        <taxon>Coriobacteriia</taxon>
        <taxon>Coriobacteriales</taxon>
        <taxon>Atopobiaceae</taxon>
        <taxon>Fannyhessea</taxon>
    </lineage>
</organism>
<feature type="domain" description="ATP-grasp" evidence="2">
    <location>
        <begin position="168"/>
        <end position="368"/>
    </location>
</feature>
<dbReference type="Gene3D" id="3.30.470.20">
    <property type="entry name" value="ATP-grasp fold, B domain"/>
    <property type="match status" value="1"/>
</dbReference>
<dbReference type="Proteomes" id="UP000004431">
    <property type="component" value="Unassembled WGS sequence"/>
</dbReference>
<name>A0ABN0AYN3_9ACTN</name>
<evidence type="ECO:0000313" key="4">
    <source>
        <dbReference type="Proteomes" id="UP000004431"/>
    </source>
</evidence>
<evidence type="ECO:0000259" key="2">
    <source>
        <dbReference type="PROSITE" id="PS50975"/>
    </source>
</evidence>
<keyword evidence="1" id="KW-0067">ATP-binding</keyword>